<protein>
    <submittedName>
        <fullName evidence="2">RidA family protein</fullName>
    </submittedName>
</protein>
<dbReference type="Pfam" id="PF01042">
    <property type="entry name" value="Ribonuc_L-PSP"/>
    <property type="match status" value="1"/>
</dbReference>
<evidence type="ECO:0000256" key="1">
    <source>
        <dbReference type="SAM" id="SignalP"/>
    </source>
</evidence>
<keyword evidence="3" id="KW-1185">Reference proteome</keyword>
<dbReference type="InterPro" id="IPR006175">
    <property type="entry name" value="YjgF/YER057c/UK114"/>
</dbReference>
<dbReference type="SUPFAM" id="SSF55298">
    <property type="entry name" value="YjgF-like"/>
    <property type="match status" value="1"/>
</dbReference>
<evidence type="ECO:0000313" key="3">
    <source>
        <dbReference type="Proteomes" id="UP001326110"/>
    </source>
</evidence>
<keyword evidence="1" id="KW-0732">Signal</keyword>
<gene>
    <name evidence="2" type="ORF">SR858_08565</name>
</gene>
<accession>A0ABZ0Y2Y2</accession>
<dbReference type="CDD" id="cd06151">
    <property type="entry name" value="YjgF_YER057c_UK114_like_3"/>
    <property type="match status" value="1"/>
</dbReference>
<dbReference type="EMBL" id="CP140152">
    <property type="protein sequence ID" value="WQH06360.1"/>
    <property type="molecule type" value="Genomic_DNA"/>
</dbReference>
<feature type="chain" id="PRO_5045506146" evidence="1">
    <location>
        <begin position="21"/>
        <end position="165"/>
    </location>
</feature>
<feature type="signal peptide" evidence="1">
    <location>
        <begin position="1"/>
        <end position="20"/>
    </location>
</feature>
<evidence type="ECO:0000313" key="2">
    <source>
        <dbReference type="EMBL" id="WQH06360.1"/>
    </source>
</evidence>
<proteinExistence type="predicted"/>
<dbReference type="Proteomes" id="UP001326110">
    <property type="component" value="Chromosome"/>
</dbReference>
<dbReference type="PANTHER" id="PTHR11803:SF59">
    <property type="entry name" value="ENDORIBONUCLEASE"/>
    <property type="match status" value="1"/>
</dbReference>
<sequence length="165" mass="17002">MKTSILLASLLISAATIANAQQIKRTPIPNSNFPISVAVTVPAGADTIYLSGVLPDVADPAAPKGTPAAYGNTETQTLSVLRKLQAALANEGLSFADVVSLRVFLVGDPKLDNKLDFTGLNNAFGQSFGTAAQPAKPARTALQVVALPLPGALVEIDLVAARVKN</sequence>
<dbReference type="RefSeq" id="WP_019922336.1">
    <property type="nucleotide sequence ID" value="NZ_CP140152.1"/>
</dbReference>
<dbReference type="PANTHER" id="PTHR11803">
    <property type="entry name" value="2-IMINOBUTANOATE/2-IMINOPROPANOATE DEAMINASE RIDA"/>
    <property type="match status" value="1"/>
</dbReference>
<dbReference type="GeneID" id="43164035"/>
<dbReference type="InterPro" id="IPR035959">
    <property type="entry name" value="RutC-like_sf"/>
</dbReference>
<reference evidence="2 3" key="1">
    <citation type="submission" date="2023-11" db="EMBL/GenBank/DDBJ databases">
        <title>MicrobeMod: A computational toolkit for identifying prokaryotic methylation and restriction-modification with nanopore sequencing.</title>
        <authorList>
            <person name="Crits-Christoph A."/>
            <person name="Kang S.C."/>
            <person name="Lee H."/>
            <person name="Ostrov N."/>
        </authorList>
    </citation>
    <scope>NUCLEOTIDE SEQUENCE [LARGE SCALE GENOMIC DNA]</scope>
    <source>
        <strain evidence="2 3">ATCC 25935</strain>
    </source>
</reference>
<organism evidence="2 3">
    <name type="scientific">Duganella zoogloeoides</name>
    <dbReference type="NCBI Taxonomy" id="75659"/>
    <lineage>
        <taxon>Bacteria</taxon>
        <taxon>Pseudomonadati</taxon>
        <taxon>Pseudomonadota</taxon>
        <taxon>Betaproteobacteria</taxon>
        <taxon>Burkholderiales</taxon>
        <taxon>Oxalobacteraceae</taxon>
        <taxon>Telluria group</taxon>
        <taxon>Duganella</taxon>
    </lineage>
</organism>
<name>A0ABZ0Y2Y2_9BURK</name>
<dbReference type="Gene3D" id="3.30.1330.40">
    <property type="entry name" value="RutC-like"/>
    <property type="match status" value="1"/>
</dbReference>